<accession>A0AAV8RBC6</accession>
<dbReference type="AlphaFoldDB" id="A0AAV8RBC6"/>
<name>A0AAV8RBC6_ENSVE</name>
<evidence type="ECO:0000313" key="2">
    <source>
        <dbReference type="EMBL" id="KAJ8492466.1"/>
    </source>
</evidence>
<comment type="caution">
    <text evidence="2">The sequence shown here is derived from an EMBL/GenBank/DDBJ whole genome shotgun (WGS) entry which is preliminary data.</text>
</comment>
<dbReference type="Proteomes" id="UP001222027">
    <property type="component" value="Unassembled WGS sequence"/>
</dbReference>
<reference evidence="2 3" key="1">
    <citation type="submission" date="2022-12" db="EMBL/GenBank/DDBJ databases">
        <title>Chromosome-scale assembly of the Ensete ventricosum genome.</title>
        <authorList>
            <person name="Dussert Y."/>
            <person name="Stocks J."/>
            <person name="Wendawek A."/>
            <person name="Woldeyes F."/>
            <person name="Nichols R.A."/>
            <person name="Borrell J.S."/>
        </authorList>
    </citation>
    <scope>NUCLEOTIDE SEQUENCE [LARGE SCALE GENOMIC DNA]</scope>
    <source>
        <strain evidence="3">cv. Maze</strain>
        <tissue evidence="2">Seeds</tissue>
    </source>
</reference>
<evidence type="ECO:0000313" key="3">
    <source>
        <dbReference type="Proteomes" id="UP001222027"/>
    </source>
</evidence>
<gene>
    <name evidence="2" type="ORF">OPV22_014187</name>
</gene>
<organism evidence="2 3">
    <name type="scientific">Ensete ventricosum</name>
    <name type="common">Abyssinian banana</name>
    <name type="synonym">Musa ensete</name>
    <dbReference type="NCBI Taxonomy" id="4639"/>
    <lineage>
        <taxon>Eukaryota</taxon>
        <taxon>Viridiplantae</taxon>
        <taxon>Streptophyta</taxon>
        <taxon>Embryophyta</taxon>
        <taxon>Tracheophyta</taxon>
        <taxon>Spermatophyta</taxon>
        <taxon>Magnoliopsida</taxon>
        <taxon>Liliopsida</taxon>
        <taxon>Zingiberales</taxon>
        <taxon>Musaceae</taxon>
        <taxon>Ensete</taxon>
    </lineage>
</organism>
<proteinExistence type="predicted"/>
<protein>
    <submittedName>
        <fullName evidence="2">Uncharacterized protein</fullName>
    </submittedName>
</protein>
<evidence type="ECO:0000256" key="1">
    <source>
        <dbReference type="SAM" id="MobiDB-lite"/>
    </source>
</evidence>
<sequence length="193" mass="21076">MATRFVDGFAGRNGGKGCEGRDLCAVTARERMMSSLKCGFGNAELVSRGMTTECSFFRRCFQPFLPSYFIINFFRACAIHPKGVQSSVRPLEGQPFDLRGDSVRYPSLSVFPLFIEKLHASLALGWSQSPPPPSSTAAAPMETSQRCSNGSFSYGWSRNVRTPGESSDGGLRSSLGAQDSGSFIEMDPRFISR</sequence>
<dbReference type="EMBL" id="JAQQAF010000004">
    <property type="protein sequence ID" value="KAJ8492466.1"/>
    <property type="molecule type" value="Genomic_DNA"/>
</dbReference>
<keyword evidence="3" id="KW-1185">Reference proteome</keyword>
<feature type="region of interest" description="Disordered" evidence="1">
    <location>
        <begin position="153"/>
        <end position="193"/>
    </location>
</feature>